<evidence type="ECO:0000256" key="3">
    <source>
        <dbReference type="ARBA" id="ARBA00023082"/>
    </source>
</evidence>
<dbReference type="SUPFAM" id="SSF88659">
    <property type="entry name" value="Sigma3 and sigma4 domains of RNA polymerase sigma factors"/>
    <property type="match status" value="1"/>
</dbReference>
<keyword evidence="2" id="KW-0805">Transcription regulation</keyword>
<dbReference type="GO" id="GO:0016987">
    <property type="term" value="F:sigma factor activity"/>
    <property type="evidence" value="ECO:0007669"/>
    <property type="project" value="UniProtKB-KW"/>
</dbReference>
<dbReference type="PANTHER" id="PTHR43133:SF46">
    <property type="entry name" value="RNA POLYMERASE SIGMA-70 FACTOR ECF SUBFAMILY"/>
    <property type="match status" value="1"/>
</dbReference>
<keyword evidence="8" id="KW-1185">Reference proteome</keyword>
<dbReference type="Pfam" id="PF04542">
    <property type="entry name" value="Sigma70_r2"/>
    <property type="match status" value="1"/>
</dbReference>
<dbReference type="GO" id="GO:0006352">
    <property type="term" value="P:DNA-templated transcription initiation"/>
    <property type="evidence" value="ECO:0007669"/>
    <property type="project" value="InterPro"/>
</dbReference>
<evidence type="ECO:0000313" key="8">
    <source>
        <dbReference type="Proteomes" id="UP000295499"/>
    </source>
</evidence>
<dbReference type="InterPro" id="IPR013324">
    <property type="entry name" value="RNA_pol_sigma_r3/r4-like"/>
</dbReference>
<organism evidence="7 8">
    <name type="scientific">Pedobacter duraquae</name>
    <dbReference type="NCBI Taxonomy" id="425511"/>
    <lineage>
        <taxon>Bacteria</taxon>
        <taxon>Pseudomonadati</taxon>
        <taxon>Bacteroidota</taxon>
        <taxon>Sphingobacteriia</taxon>
        <taxon>Sphingobacteriales</taxon>
        <taxon>Sphingobacteriaceae</taxon>
        <taxon>Pedobacter</taxon>
    </lineage>
</organism>
<dbReference type="NCBIfam" id="TIGR02937">
    <property type="entry name" value="sigma70-ECF"/>
    <property type="match status" value="1"/>
</dbReference>
<evidence type="ECO:0000256" key="1">
    <source>
        <dbReference type="ARBA" id="ARBA00010641"/>
    </source>
</evidence>
<proteinExistence type="inferred from homology"/>
<evidence type="ECO:0000313" key="7">
    <source>
        <dbReference type="EMBL" id="TDO20239.1"/>
    </source>
</evidence>
<dbReference type="InterPro" id="IPR036388">
    <property type="entry name" value="WH-like_DNA-bd_sf"/>
</dbReference>
<dbReference type="InterPro" id="IPR013325">
    <property type="entry name" value="RNA_pol_sigma_r2"/>
</dbReference>
<name>A0A4V3C306_9SPHI</name>
<evidence type="ECO:0000256" key="2">
    <source>
        <dbReference type="ARBA" id="ARBA00023015"/>
    </source>
</evidence>
<dbReference type="Proteomes" id="UP000295499">
    <property type="component" value="Unassembled WGS sequence"/>
</dbReference>
<dbReference type="InterPro" id="IPR013249">
    <property type="entry name" value="RNA_pol_sigma70_r4_t2"/>
</dbReference>
<feature type="domain" description="RNA polymerase sigma factor 70 region 4 type 2" evidence="6">
    <location>
        <begin position="118"/>
        <end position="170"/>
    </location>
</feature>
<dbReference type="GO" id="GO:0003677">
    <property type="term" value="F:DNA binding"/>
    <property type="evidence" value="ECO:0007669"/>
    <property type="project" value="InterPro"/>
</dbReference>
<dbReference type="AlphaFoldDB" id="A0A4V3C306"/>
<keyword evidence="3" id="KW-0731">Sigma factor</keyword>
<accession>A0A4V3C306</accession>
<dbReference type="EMBL" id="SNWM01000005">
    <property type="protein sequence ID" value="TDO20239.1"/>
    <property type="molecule type" value="Genomic_DNA"/>
</dbReference>
<sequence length="178" mass="20364">MEASDRILLNNLIAGKQTAYEAVFKKYYKPLVLKAYLIIDNEMEAEDLVQDLFVAMWQKSQYISIKTSLKSYLFRAVNNQSLMCLRARKVEQRRLDAYTEAVTKAGDSELIIDLCNEQAINLALNGLSVKRQTAFKLVHLEDKKYKEAAVEMGVSVNSIKTHLKLAVKLLQEKLITFK</sequence>
<dbReference type="PANTHER" id="PTHR43133">
    <property type="entry name" value="RNA POLYMERASE ECF-TYPE SIGMA FACTO"/>
    <property type="match status" value="1"/>
</dbReference>
<gene>
    <name evidence="7" type="ORF">CLV32_3999</name>
</gene>
<protein>
    <submittedName>
        <fullName evidence="7">RNA polymerase sigma-70 factor (ECF subfamily)</fullName>
    </submittedName>
</protein>
<dbReference type="SUPFAM" id="SSF88946">
    <property type="entry name" value="Sigma2 domain of RNA polymerase sigma factors"/>
    <property type="match status" value="1"/>
</dbReference>
<dbReference type="Gene3D" id="1.10.10.10">
    <property type="entry name" value="Winged helix-like DNA-binding domain superfamily/Winged helix DNA-binding domain"/>
    <property type="match status" value="1"/>
</dbReference>
<dbReference type="InterPro" id="IPR007627">
    <property type="entry name" value="RNA_pol_sigma70_r2"/>
</dbReference>
<evidence type="ECO:0000259" key="6">
    <source>
        <dbReference type="Pfam" id="PF08281"/>
    </source>
</evidence>
<reference evidence="7 8" key="1">
    <citation type="submission" date="2019-03" db="EMBL/GenBank/DDBJ databases">
        <title>Genomic Encyclopedia of Archaeal and Bacterial Type Strains, Phase II (KMG-II): from individual species to whole genera.</title>
        <authorList>
            <person name="Goeker M."/>
        </authorList>
    </citation>
    <scope>NUCLEOTIDE SEQUENCE [LARGE SCALE GENOMIC DNA]</scope>
    <source>
        <strain evidence="7 8">DSM 19034</strain>
    </source>
</reference>
<evidence type="ECO:0000259" key="5">
    <source>
        <dbReference type="Pfam" id="PF04542"/>
    </source>
</evidence>
<dbReference type="InterPro" id="IPR039425">
    <property type="entry name" value="RNA_pol_sigma-70-like"/>
</dbReference>
<keyword evidence="4" id="KW-0804">Transcription</keyword>
<feature type="domain" description="RNA polymerase sigma-70 region 2" evidence="5">
    <location>
        <begin position="24"/>
        <end position="89"/>
    </location>
</feature>
<dbReference type="Gene3D" id="1.10.1740.10">
    <property type="match status" value="1"/>
</dbReference>
<comment type="caution">
    <text evidence="7">The sequence shown here is derived from an EMBL/GenBank/DDBJ whole genome shotgun (WGS) entry which is preliminary data.</text>
</comment>
<evidence type="ECO:0000256" key="4">
    <source>
        <dbReference type="ARBA" id="ARBA00023163"/>
    </source>
</evidence>
<comment type="similarity">
    <text evidence="1">Belongs to the sigma-70 factor family. ECF subfamily.</text>
</comment>
<dbReference type="InterPro" id="IPR014284">
    <property type="entry name" value="RNA_pol_sigma-70_dom"/>
</dbReference>
<dbReference type="OrthoDB" id="653814at2"/>
<dbReference type="RefSeq" id="WP_133558613.1">
    <property type="nucleotide sequence ID" value="NZ_SNWM01000005.1"/>
</dbReference>
<dbReference type="Pfam" id="PF08281">
    <property type="entry name" value="Sigma70_r4_2"/>
    <property type="match status" value="1"/>
</dbReference>